<evidence type="ECO:0000313" key="2">
    <source>
        <dbReference type="Proteomes" id="UP001432251"/>
    </source>
</evidence>
<reference evidence="1" key="1">
    <citation type="journal article" date="2025" name="Int. J. Syst. Evol. Microbiol.">
        <title>Streptomyces citrinus sp. nov., with yellow diffusible pigment.</title>
        <authorList>
            <person name="He Y."/>
            <person name="Yang E."/>
            <person name="Xu J."/>
            <person name="Sun Y."/>
            <person name="Sun L."/>
        </authorList>
    </citation>
    <scope>NUCLEOTIDE SEQUENCE</scope>
    <source>
        <strain evidence="1">Q6</strain>
    </source>
</reference>
<evidence type="ECO:0000313" key="1">
    <source>
        <dbReference type="EMBL" id="WWQ69520.1"/>
    </source>
</evidence>
<geneLocation type="plasmid" evidence="1 2">
    <name>p1</name>
</geneLocation>
<keyword evidence="1" id="KW-0614">Plasmid</keyword>
<accession>A0ACD5AR37</accession>
<organism evidence="1 2">
    <name type="scientific">Streptomyces citrinus</name>
    <dbReference type="NCBI Taxonomy" id="3118173"/>
    <lineage>
        <taxon>Bacteria</taxon>
        <taxon>Bacillati</taxon>
        <taxon>Actinomycetota</taxon>
        <taxon>Actinomycetes</taxon>
        <taxon>Kitasatosporales</taxon>
        <taxon>Streptomycetaceae</taxon>
        <taxon>Streptomyces</taxon>
    </lineage>
</organism>
<sequence>MGAIVTGGSRGIGRSVVERLAADGARVAFSYRSGAGPAVELEHRTAADGGGAKGFRADLAEPDAVQEFLAAAREWLGGFDILVNNAGCAVPAPLTETTDEDFDRVMAVNAKAVFLALRDAARHMRDGGRIITMSTINTRLAIPGAAVYAGSKGAVEQFTTVAALELGSRGITSNTVSPGFTDTDLLRSVNSEGALRQAAGLSPFGRLGEPADIADVVAFLAGPDGRWVSGQNLHVDGAVSGLLR</sequence>
<name>A0ACD5AR37_9ACTN</name>
<keyword evidence="2" id="KW-1185">Reference proteome</keyword>
<dbReference type="Proteomes" id="UP001432251">
    <property type="component" value="Plasmid p1"/>
</dbReference>
<dbReference type="EMBL" id="CP146023">
    <property type="protein sequence ID" value="WWQ69520.1"/>
    <property type="molecule type" value="Genomic_DNA"/>
</dbReference>
<proteinExistence type="predicted"/>
<protein>
    <submittedName>
        <fullName evidence="1">SDR family oxidoreductase</fullName>
    </submittedName>
</protein>
<gene>
    <name evidence="1" type="ORF">V2W30_40845</name>
</gene>